<dbReference type="Proteomes" id="UP001595698">
    <property type="component" value="Unassembled WGS sequence"/>
</dbReference>
<feature type="compositionally biased region" description="Low complexity" evidence="1">
    <location>
        <begin position="1"/>
        <end position="13"/>
    </location>
</feature>
<comment type="caution">
    <text evidence="2">The sequence shown here is derived from an EMBL/GenBank/DDBJ whole genome shotgun (WGS) entry which is preliminary data.</text>
</comment>
<evidence type="ECO:0000313" key="3">
    <source>
        <dbReference type="Proteomes" id="UP001595698"/>
    </source>
</evidence>
<name>A0ABV8ET99_9ACTN</name>
<feature type="region of interest" description="Disordered" evidence="1">
    <location>
        <begin position="1"/>
        <end position="24"/>
    </location>
</feature>
<proteinExistence type="predicted"/>
<evidence type="ECO:0000313" key="2">
    <source>
        <dbReference type="EMBL" id="MFC3979547.1"/>
    </source>
</evidence>
<reference evidence="3" key="1">
    <citation type="journal article" date="2019" name="Int. J. Syst. Evol. Microbiol.">
        <title>The Global Catalogue of Microorganisms (GCM) 10K type strain sequencing project: providing services to taxonomists for standard genome sequencing and annotation.</title>
        <authorList>
            <consortium name="The Broad Institute Genomics Platform"/>
            <consortium name="The Broad Institute Genome Sequencing Center for Infectious Disease"/>
            <person name="Wu L."/>
            <person name="Ma J."/>
        </authorList>
    </citation>
    <scope>NUCLEOTIDE SEQUENCE [LARGE SCALE GENOMIC DNA]</scope>
    <source>
        <strain evidence="3">TBRC 7912</strain>
    </source>
</reference>
<dbReference type="EMBL" id="JBHSBC010000003">
    <property type="protein sequence ID" value="MFC3979547.1"/>
    <property type="molecule type" value="Genomic_DNA"/>
</dbReference>
<sequence length="220" mass="23529">MGTVAPERAGAPTRGRRRAPSQPNRWRRPVGLLVGVAFAAAAVWAQTFAYTRDDRGGPLTWTGGVGDEVRASRVWVQARAVHAAKTIEAPGLGGKTAIAKTTGIFLVVDLAAQATREPQKIVSLEILTADGKRYTSTDRVPETQTIKQFFVQPGWWATGPAVFELPVSELAGARIVVSSVRGFIVEPSLPEVEIDLGLDEAGAARLVSEAKDIYSLGNKK</sequence>
<keyword evidence="3" id="KW-1185">Reference proteome</keyword>
<protein>
    <recommendedName>
        <fullName evidence="4">DUF4352 domain-containing protein</fullName>
    </recommendedName>
</protein>
<accession>A0ABV8ET99</accession>
<evidence type="ECO:0000256" key="1">
    <source>
        <dbReference type="SAM" id="MobiDB-lite"/>
    </source>
</evidence>
<dbReference type="RefSeq" id="WP_362781157.1">
    <property type="nucleotide sequence ID" value="NZ_JBHSBC010000003.1"/>
</dbReference>
<organism evidence="2 3">
    <name type="scientific">Streptosporangium jomthongense</name>
    <dbReference type="NCBI Taxonomy" id="1193683"/>
    <lineage>
        <taxon>Bacteria</taxon>
        <taxon>Bacillati</taxon>
        <taxon>Actinomycetota</taxon>
        <taxon>Actinomycetes</taxon>
        <taxon>Streptosporangiales</taxon>
        <taxon>Streptosporangiaceae</taxon>
        <taxon>Streptosporangium</taxon>
    </lineage>
</organism>
<evidence type="ECO:0008006" key="4">
    <source>
        <dbReference type="Google" id="ProtNLM"/>
    </source>
</evidence>
<gene>
    <name evidence="2" type="ORF">ACFOYY_05425</name>
</gene>